<comment type="caution">
    <text evidence="3">The sequence shown here is derived from an EMBL/GenBank/DDBJ whole genome shotgun (WGS) entry which is preliminary data.</text>
</comment>
<feature type="transmembrane region" description="Helical" evidence="1">
    <location>
        <begin position="12"/>
        <end position="34"/>
    </location>
</feature>
<evidence type="ECO:0000313" key="3">
    <source>
        <dbReference type="EMBL" id="GAA4331069.1"/>
    </source>
</evidence>
<accession>A0ABP8GWT9</accession>
<evidence type="ECO:0000313" key="4">
    <source>
        <dbReference type="Proteomes" id="UP001501725"/>
    </source>
</evidence>
<evidence type="ECO:0000259" key="2">
    <source>
        <dbReference type="Pfam" id="PF14219"/>
    </source>
</evidence>
<keyword evidence="1" id="KW-0812">Transmembrane</keyword>
<name>A0ABP8GWT9_9BACT</name>
<feature type="transmembrane region" description="Helical" evidence="1">
    <location>
        <begin position="108"/>
        <end position="141"/>
    </location>
</feature>
<keyword evidence="1" id="KW-1133">Transmembrane helix</keyword>
<organism evidence="3 4">
    <name type="scientific">Flaviaesturariibacter amylovorans</name>
    <dbReference type="NCBI Taxonomy" id="1084520"/>
    <lineage>
        <taxon>Bacteria</taxon>
        <taxon>Pseudomonadati</taxon>
        <taxon>Bacteroidota</taxon>
        <taxon>Chitinophagia</taxon>
        <taxon>Chitinophagales</taxon>
        <taxon>Chitinophagaceae</taxon>
        <taxon>Flaviaestuariibacter</taxon>
    </lineage>
</organism>
<dbReference type="InterPro" id="IPR025565">
    <property type="entry name" value="DUF4328"/>
</dbReference>
<dbReference type="EMBL" id="BAABGY010000007">
    <property type="protein sequence ID" value="GAA4331069.1"/>
    <property type="molecule type" value="Genomic_DNA"/>
</dbReference>
<gene>
    <name evidence="3" type="ORF">GCM10023184_22560</name>
</gene>
<keyword evidence="1" id="KW-0472">Membrane</keyword>
<dbReference type="Proteomes" id="UP001501725">
    <property type="component" value="Unassembled WGS sequence"/>
</dbReference>
<proteinExistence type="predicted"/>
<protein>
    <recommendedName>
        <fullName evidence="2">DUF4328 domain-containing protein</fullName>
    </recommendedName>
</protein>
<sequence>MDFDGSNAYLAGMIGMVVLVALVLWLVPMIFFCITQQNTLKAVRPQNRMMPPGQVWLQLIPVFNLVWAFIVVNKIADSLARDLNSQEFSFDAPQGTGPAGGEKPTYSIGMAYCICAVCSIIPVLGTFIGLGALVCWIIYWVKLAEYKNMLLSRQYDAQRSASY</sequence>
<feature type="transmembrane region" description="Helical" evidence="1">
    <location>
        <begin position="55"/>
        <end position="76"/>
    </location>
</feature>
<keyword evidence="4" id="KW-1185">Reference proteome</keyword>
<dbReference type="Pfam" id="PF14219">
    <property type="entry name" value="DUF4328"/>
    <property type="match status" value="1"/>
</dbReference>
<evidence type="ECO:0000256" key="1">
    <source>
        <dbReference type="SAM" id="Phobius"/>
    </source>
</evidence>
<feature type="domain" description="DUF4328" evidence="2">
    <location>
        <begin position="9"/>
        <end position="83"/>
    </location>
</feature>
<dbReference type="RefSeq" id="WP_345255815.1">
    <property type="nucleotide sequence ID" value="NZ_BAABGY010000007.1"/>
</dbReference>
<reference evidence="4" key="1">
    <citation type="journal article" date="2019" name="Int. J. Syst. Evol. Microbiol.">
        <title>The Global Catalogue of Microorganisms (GCM) 10K type strain sequencing project: providing services to taxonomists for standard genome sequencing and annotation.</title>
        <authorList>
            <consortium name="The Broad Institute Genomics Platform"/>
            <consortium name="The Broad Institute Genome Sequencing Center for Infectious Disease"/>
            <person name="Wu L."/>
            <person name="Ma J."/>
        </authorList>
    </citation>
    <scope>NUCLEOTIDE SEQUENCE [LARGE SCALE GENOMIC DNA]</scope>
    <source>
        <strain evidence="4">JCM 17919</strain>
    </source>
</reference>